<evidence type="ECO:0000313" key="2">
    <source>
        <dbReference type="EMBL" id="GAG85045.1"/>
    </source>
</evidence>
<protein>
    <recommendedName>
        <fullName evidence="1">Fido domain-containing protein</fullName>
    </recommendedName>
</protein>
<dbReference type="PANTHER" id="PTHR13504">
    <property type="entry name" value="FIDO DOMAIN-CONTAINING PROTEIN DDB_G0283145"/>
    <property type="match status" value="1"/>
</dbReference>
<dbReference type="Pfam" id="PF02661">
    <property type="entry name" value="Fic"/>
    <property type="match status" value="1"/>
</dbReference>
<accession>X1AQP0</accession>
<organism evidence="2">
    <name type="scientific">marine sediment metagenome</name>
    <dbReference type="NCBI Taxonomy" id="412755"/>
    <lineage>
        <taxon>unclassified sequences</taxon>
        <taxon>metagenomes</taxon>
        <taxon>ecological metagenomes</taxon>
    </lineage>
</organism>
<name>X1AQP0_9ZZZZ</name>
<sequence>MFSPKFTITQKILKNIGTIEACKEVINNAPLIPVWEAEFQKEAAARMVHYGTHLEGNKLSFSQAKRVMEGERIFARERDIQEVINYRNVIKFLEKLEEKGRKEVEYTQSLLRKLHRLTIERILEKGKAGKYRKSKVVIKEGKTGKVIFTPPPAIEVPFQLEDFFFWLNSKKGRSIHPVLRAGMAHFELVRIHPFVDGNGRATRAFATLILFIEGYDIKRLFSLEEHFDRDALSYYQSLQSVRK</sequence>
<dbReference type="PROSITE" id="PS51459">
    <property type="entry name" value="FIDO"/>
    <property type="match status" value="1"/>
</dbReference>
<evidence type="ECO:0000259" key="1">
    <source>
        <dbReference type="PROSITE" id="PS51459"/>
    </source>
</evidence>
<comment type="caution">
    <text evidence="2">The sequence shown here is derived from an EMBL/GenBank/DDBJ whole genome shotgun (WGS) entry which is preliminary data.</text>
</comment>
<dbReference type="InterPro" id="IPR003812">
    <property type="entry name" value="Fido"/>
</dbReference>
<dbReference type="InterPro" id="IPR036597">
    <property type="entry name" value="Fido-like_dom_sf"/>
</dbReference>
<gene>
    <name evidence="2" type="ORF">S01H4_22125</name>
</gene>
<dbReference type="SUPFAM" id="SSF140931">
    <property type="entry name" value="Fic-like"/>
    <property type="match status" value="1"/>
</dbReference>
<dbReference type="AlphaFoldDB" id="X1AQP0"/>
<dbReference type="InterPro" id="IPR040198">
    <property type="entry name" value="Fido_containing"/>
</dbReference>
<dbReference type="Gene3D" id="1.10.3290.10">
    <property type="entry name" value="Fido-like domain"/>
    <property type="match status" value="1"/>
</dbReference>
<proteinExistence type="predicted"/>
<dbReference type="EMBL" id="BART01010095">
    <property type="protein sequence ID" value="GAG85045.1"/>
    <property type="molecule type" value="Genomic_DNA"/>
</dbReference>
<feature type="domain" description="Fido" evidence="1">
    <location>
        <begin position="106"/>
        <end position="243"/>
    </location>
</feature>
<reference evidence="2" key="1">
    <citation type="journal article" date="2014" name="Front. Microbiol.">
        <title>High frequency of phylogenetically diverse reductive dehalogenase-homologous genes in deep subseafloor sedimentary metagenomes.</title>
        <authorList>
            <person name="Kawai M."/>
            <person name="Futagami T."/>
            <person name="Toyoda A."/>
            <person name="Takaki Y."/>
            <person name="Nishi S."/>
            <person name="Hori S."/>
            <person name="Arai W."/>
            <person name="Tsubouchi T."/>
            <person name="Morono Y."/>
            <person name="Uchiyama I."/>
            <person name="Ito T."/>
            <person name="Fujiyama A."/>
            <person name="Inagaki F."/>
            <person name="Takami H."/>
        </authorList>
    </citation>
    <scope>NUCLEOTIDE SEQUENCE</scope>
    <source>
        <strain evidence="2">Expedition CK06-06</strain>
    </source>
</reference>
<dbReference type="PANTHER" id="PTHR13504:SF38">
    <property type="entry name" value="FIDO DOMAIN-CONTAINING PROTEIN"/>
    <property type="match status" value="1"/>
</dbReference>